<evidence type="ECO:0000313" key="4">
    <source>
        <dbReference type="Proteomes" id="UP000176938"/>
    </source>
</evidence>
<name>A0A1F4RDI6_UNCSA</name>
<keyword evidence="2 3" id="KW-0808">Transferase</keyword>
<accession>A0A1F4RDI6</accession>
<keyword evidence="1 3" id="KW-0489">Methyltransferase</keyword>
<evidence type="ECO:0000256" key="1">
    <source>
        <dbReference type="ARBA" id="ARBA00022603"/>
    </source>
</evidence>
<dbReference type="PANTHER" id="PTHR43542:SF1">
    <property type="entry name" value="METHYLTRANSFERASE"/>
    <property type="match status" value="1"/>
</dbReference>
<dbReference type="NCBIfam" id="TIGR00095">
    <property type="entry name" value="16S rRNA (guanine(966)-N(2))-methyltransferase RsmD"/>
    <property type="match status" value="1"/>
</dbReference>
<dbReference type="GO" id="GO:0008168">
    <property type="term" value="F:methyltransferase activity"/>
    <property type="evidence" value="ECO:0007669"/>
    <property type="project" value="UniProtKB-KW"/>
</dbReference>
<dbReference type="PIRSF" id="PIRSF004553">
    <property type="entry name" value="CHP00095"/>
    <property type="match status" value="1"/>
</dbReference>
<dbReference type="Pfam" id="PF03602">
    <property type="entry name" value="Cons_hypoth95"/>
    <property type="match status" value="1"/>
</dbReference>
<dbReference type="Gene3D" id="3.40.50.150">
    <property type="entry name" value="Vaccinia Virus protein VP39"/>
    <property type="match status" value="1"/>
</dbReference>
<protein>
    <submittedName>
        <fullName evidence="3">16S rRNA (Guanine(966)-N(2))-methyltransferase RsmD</fullName>
    </submittedName>
</protein>
<proteinExistence type="predicted"/>
<dbReference type="SUPFAM" id="SSF53335">
    <property type="entry name" value="S-adenosyl-L-methionine-dependent methyltransferases"/>
    <property type="match status" value="1"/>
</dbReference>
<dbReference type="InterPro" id="IPR029063">
    <property type="entry name" value="SAM-dependent_MTases_sf"/>
</dbReference>
<reference evidence="3 4" key="1">
    <citation type="journal article" date="2016" name="Nat. Commun.">
        <title>Thousands of microbial genomes shed light on interconnected biogeochemical processes in an aquifer system.</title>
        <authorList>
            <person name="Anantharaman K."/>
            <person name="Brown C.T."/>
            <person name="Hug L.A."/>
            <person name="Sharon I."/>
            <person name="Castelle C.J."/>
            <person name="Probst A.J."/>
            <person name="Thomas B.C."/>
            <person name="Singh A."/>
            <person name="Wilkins M.J."/>
            <person name="Karaoz U."/>
            <person name="Brodie E.L."/>
            <person name="Williams K.H."/>
            <person name="Hubbard S.S."/>
            <person name="Banfield J.F."/>
        </authorList>
    </citation>
    <scope>NUCLEOTIDE SEQUENCE [LARGE SCALE GENOMIC DNA]</scope>
</reference>
<dbReference type="EMBL" id="METP01000022">
    <property type="protein sequence ID" value="OGC06255.1"/>
    <property type="molecule type" value="Genomic_DNA"/>
</dbReference>
<dbReference type="CDD" id="cd02440">
    <property type="entry name" value="AdoMet_MTases"/>
    <property type="match status" value="1"/>
</dbReference>
<sequence>MRVISGIAKGKRLKTPPQARPLTDRAKEALFNIIRQNVAGCYFLDLFAGSGAVGIEALSRGAEIAFFVELNRTAVRIIRENLSNTKLADRAEVYMVDAFRALGSLDKKAAKFDIVYIGAPYDSPKLEDVLAKLGEASLLRESGFIIAEHRKQHKLQEVYGSLKAVRETKYGETVLTFYESSNLSG</sequence>
<comment type="caution">
    <text evidence="3">The sequence shown here is derived from an EMBL/GenBank/DDBJ whole genome shotgun (WGS) entry which is preliminary data.</text>
</comment>
<dbReference type="AlphaFoldDB" id="A0A1F4RDI6"/>
<evidence type="ECO:0000256" key="2">
    <source>
        <dbReference type="ARBA" id="ARBA00022679"/>
    </source>
</evidence>
<dbReference type="GO" id="GO:0031167">
    <property type="term" value="P:rRNA methylation"/>
    <property type="evidence" value="ECO:0007669"/>
    <property type="project" value="InterPro"/>
</dbReference>
<gene>
    <name evidence="3" type="ORF">A3H38_00945</name>
</gene>
<dbReference type="Proteomes" id="UP000176938">
    <property type="component" value="Unassembled WGS sequence"/>
</dbReference>
<dbReference type="InterPro" id="IPR004398">
    <property type="entry name" value="RNA_MeTrfase_RsmD"/>
</dbReference>
<evidence type="ECO:0000313" key="3">
    <source>
        <dbReference type="EMBL" id="OGC06255.1"/>
    </source>
</evidence>
<organism evidence="3 4">
    <name type="scientific">candidate division WOR-1 bacterium RIFCSPLOWO2_02_FULL_46_20</name>
    <dbReference type="NCBI Taxonomy" id="1802567"/>
    <lineage>
        <taxon>Bacteria</taxon>
        <taxon>Bacillati</taxon>
        <taxon>Saganbacteria</taxon>
    </lineage>
</organism>
<dbReference type="PANTHER" id="PTHR43542">
    <property type="entry name" value="METHYLTRANSFERASE"/>
    <property type="match status" value="1"/>
</dbReference>